<evidence type="ECO:0000256" key="10">
    <source>
        <dbReference type="ARBA" id="ARBA00022729"/>
    </source>
</evidence>
<dbReference type="InterPro" id="IPR001611">
    <property type="entry name" value="Leu-rich_rpt"/>
</dbReference>
<evidence type="ECO:0000256" key="4">
    <source>
        <dbReference type="ARBA" id="ARBA00022512"/>
    </source>
</evidence>
<dbReference type="EMBL" id="JAATIP010000084">
    <property type="protein sequence ID" value="KAF4376665.1"/>
    <property type="molecule type" value="Genomic_DNA"/>
</dbReference>
<comment type="catalytic activity">
    <reaction evidence="21">
        <text>L-seryl-[protein] + ATP = O-phospho-L-seryl-[protein] + ADP + H(+)</text>
        <dbReference type="Rhea" id="RHEA:17989"/>
        <dbReference type="Rhea" id="RHEA-COMP:9863"/>
        <dbReference type="Rhea" id="RHEA-COMP:11604"/>
        <dbReference type="ChEBI" id="CHEBI:15378"/>
        <dbReference type="ChEBI" id="CHEBI:29999"/>
        <dbReference type="ChEBI" id="CHEBI:30616"/>
        <dbReference type="ChEBI" id="CHEBI:83421"/>
        <dbReference type="ChEBI" id="CHEBI:456216"/>
        <dbReference type="EC" id="2.7.11.1"/>
    </reaction>
</comment>
<evidence type="ECO:0000256" key="20">
    <source>
        <dbReference type="ARBA" id="ARBA00047899"/>
    </source>
</evidence>
<feature type="non-terminal residue" evidence="25">
    <location>
        <position position="1"/>
    </location>
</feature>
<dbReference type="InterPro" id="IPR011009">
    <property type="entry name" value="Kinase-like_dom_sf"/>
</dbReference>
<evidence type="ECO:0000256" key="19">
    <source>
        <dbReference type="ARBA" id="ARBA00038043"/>
    </source>
</evidence>
<evidence type="ECO:0000256" key="11">
    <source>
        <dbReference type="ARBA" id="ARBA00022737"/>
    </source>
</evidence>
<dbReference type="SUPFAM" id="SSF52058">
    <property type="entry name" value="L domain-like"/>
    <property type="match status" value="4"/>
</dbReference>
<dbReference type="FunFam" id="3.80.10.10:FF:000233">
    <property type="entry name" value="Leucine-rich repeat receptor-like protein kinase TDR"/>
    <property type="match status" value="1"/>
</dbReference>
<evidence type="ECO:0000256" key="18">
    <source>
        <dbReference type="ARBA" id="ARBA00023180"/>
    </source>
</evidence>
<feature type="domain" description="Protein kinase" evidence="24">
    <location>
        <begin position="1339"/>
        <end position="1612"/>
    </location>
</feature>
<dbReference type="FunFam" id="3.30.200.20:FF:000309">
    <property type="entry name" value="Leucine-rich repeat receptor protein kinase MSP1"/>
    <property type="match status" value="3"/>
</dbReference>
<dbReference type="PROSITE" id="PS50011">
    <property type="entry name" value="PROTEIN_KINASE_DOM"/>
    <property type="match status" value="3"/>
</dbReference>
<feature type="binding site" evidence="22">
    <location>
        <position position="589"/>
    </location>
    <ligand>
        <name>ATP</name>
        <dbReference type="ChEBI" id="CHEBI:30616"/>
    </ligand>
</feature>
<dbReference type="InterPro" id="IPR055414">
    <property type="entry name" value="LRR_R13L4/SHOC2-like"/>
</dbReference>
<keyword evidence="18" id="KW-0325">Glycoprotein</keyword>
<feature type="transmembrane region" description="Helical" evidence="23">
    <location>
        <begin position="1852"/>
        <end position="1875"/>
    </location>
</feature>
<dbReference type="Pfam" id="PF00560">
    <property type="entry name" value="LRR_1"/>
    <property type="match status" value="11"/>
</dbReference>
<evidence type="ECO:0000256" key="15">
    <source>
        <dbReference type="ARBA" id="ARBA00022989"/>
    </source>
</evidence>
<sequence>KASLQDSHIFSLLQTNWCEDQRTKLHCQWQGINCDHSGHITQITLHDINDGMASMEQRMLKNLNFTCLPNLATLDLSKAGVVGIIPGEIGTLTKLTHLDLSDNVLTGEIPLSLTNLSHLKVLDLSYNQLNGSIPQQLGNLNSLVSLNLTTNALTGAIPESIGLLINLTHLNMWNNQINGSIPISIGKLENLLHLDLNPNYLSGPIPLALFRLTKLIHLDISNNKLNGSIPKALGNLTNLSYLSLHTNQLTGSIPSEIRNLTNLEYLDLLGNKLTGSIPREIKNLRNLKSLYLSQNHLNGSIPTEIDSLRNLTNLELSLNHLTGSLPPQIGNLRSLVTLDLKQNKFIGSIPLEFQFLRNLTYLDLSFNEITGPIFPSLIGLSSIQNLALSSNRINGSIGKDIENLSELDSMDVSNNNISGIIPTQFVNLSYLDYLNLSHNNFRGPIQDALLNKLSTPTSGHELLSDLFIGNKDLCCDTISVFPNCPRSSRSKKNITTVKILLIIISIFFFFTGFVVILKRRLKRRNVQPGERSSTRNGDIFSIWNFDGKIAFEDIIKATEEFDIRYCIGTGGYGSVYRAQLPSGKVIALKKLHGSEIEKPALKESFLNEVETLTKIRHKSIVQLHGYCLHKRNMFLIYEYMERGSLFYVLNNDKEAVDLSWSKRVNVIKSLAHALSYMHHDCTPSIVHRDVTTTNILLNSELEAFLSDFGTARLVDPDFSYQTMIAGTYGYIAPEFAYTMTITEKCDVFSFGVVALETLMGKHPAELLSLVLSTSSSSLLQNKLLSEIIDQRLSRPRNRFIERDVVLVAILAFACLNVQPNCRPTMLQVSQQLLAPKGLLAKSFCDILVGQLMIPKFKASLQDSHVFSLLQTNWCEDQHTRLHCQWQGINCDRAGHIIEISLHDINDGQASMEQRMLKNLNFTCLPNLATLDLSKAGVVGVIPREIAHLTKLIHLDLSYNVLTGEIPLSLTNLSHLKVLDLSYNELIGSIPESIGLLINLTRLELWDNQINGSIPNSIGKLENLLYLDLNPSYLSGPIPSALFRLTKLTFLDISNNKLNGSIPKALGNLTNLSYLSLHSNQFIGSIPPEIGNLRSLKDLNLNQNNLSGSIPREIKNLRKLESLYLSQNHLTGSIPPEIGKYLRNLIYLVLSQNHLTGTLPPEIGNLRSLQILDLGRNKFIGSIPLEFQFLRNLTYLDLSFNEITGPIFPSLIGLSTIQNLFLSSNRINGSIGKEIENLSNLNFMDVSNNNMSGIIPTQFVYLSYLAYLNLSNNNFRGPIEDALVNKLSTKTSRHEYLPCLLEIKICPEAKSSTRNGDIFSIWNFDGKIAFEDIIKATEEFDIRYCIGTGGYGSVYRAQLPSGKVIALKKLHGSEIEKPALKESFLNEVETLTKIRHKSIVQLHGYCLHKRSMFLIYEYMERGSLFYVLNNDKEAVDLSWSKRVNVIKSLAHALSYMHHDCTPSIVHRDVTTTNILLNSELEAFLSDFGTARLVDPDFSYQTMIAGTYGYIAPEFAYTMTITEKCDVFSFGVVALETLMGKHPAELLSLVLSTSSSSLLQNKLLSEIIDQRLSRPRNRFIERDVVLVAILAFACLNVQPNCRPTMLQVSQQLLVPKGLLAKSFSDILVGQLMIPKCHLPLSISSLTGLVELDASYNEINEPIPIDIGKLKNLISLDLSRNAIRGNLPPTIFQLTRLTSLSLSSNKINGTIPSALSNLTNLVELDLSQNQFSGSIPLNIWNFKNLRYLDLSSNKLSCPIMPILMALKSIEVLSLSSNEIYGSLDSNIVKLTNLTSLDLSHNNISGTIPSEVVCFLVKLNHFDLSDNSLGGHQIVINTSFYPPPHCAKTTPKSNTVAVIVIVFALAFSIALFSIILFLLAKKRLFKTRQVQPTKETSKNGDILSIWNFDGKLAFEDILKATEDFDIRYCIGTGGYGSVYRAQLPSGKIVALKKLHNSEAEQSSFRKSFENEVETLAKIRHRNIIRLHGFCLHKRSMFLIYEYMERGSLFCVLSNDIEAVELDWSKRINIIKGIACALSYMHYDCTPPIVHRDVTTTNILLNSEFEAFVSDYGTSRLLDPDSSNQTMIA</sequence>
<comment type="similarity">
    <text evidence="19">Belongs to the polygalacturonase-inhibiting protein family.</text>
</comment>
<accession>A0A7J6G105</accession>
<evidence type="ECO:0000256" key="9">
    <source>
        <dbReference type="ARBA" id="ARBA00022692"/>
    </source>
</evidence>
<evidence type="ECO:0000256" key="3">
    <source>
        <dbReference type="ARBA" id="ARBA00012513"/>
    </source>
</evidence>
<dbReference type="FunFam" id="3.80.10.10:FF:000095">
    <property type="entry name" value="LRR receptor-like serine/threonine-protein kinase GSO1"/>
    <property type="match status" value="1"/>
</dbReference>
<reference evidence="25 26" key="1">
    <citation type="journal article" date="2020" name="bioRxiv">
        <title>Sequence and annotation of 42 cannabis genomes reveals extensive copy number variation in cannabinoid synthesis and pathogen resistance genes.</title>
        <authorList>
            <person name="Mckernan K.J."/>
            <person name="Helbert Y."/>
            <person name="Kane L.T."/>
            <person name="Ebling H."/>
            <person name="Zhang L."/>
            <person name="Liu B."/>
            <person name="Eaton Z."/>
            <person name="Mclaughlin S."/>
            <person name="Kingan S."/>
            <person name="Baybayan P."/>
            <person name="Concepcion G."/>
            <person name="Jordan M."/>
            <person name="Riva A."/>
            <person name="Barbazuk W."/>
            <person name="Harkins T."/>
        </authorList>
    </citation>
    <scope>NUCLEOTIDE SEQUENCE [LARGE SCALE GENOMIC DNA]</scope>
    <source>
        <strain evidence="26">cv. Jamaican Lion 4</strain>
        <tissue evidence="25">Leaf</tissue>
    </source>
</reference>
<keyword evidence="6" id="KW-0597">Phosphoprotein</keyword>
<evidence type="ECO:0000256" key="6">
    <source>
        <dbReference type="ARBA" id="ARBA00022553"/>
    </source>
</evidence>
<dbReference type="FunFam" id="3.80.10.10:FF:001678">
    <property type="entry name" value="Calmodulin-binding receptor kinase CaMRLK"/>
    <property type="match status" value="1"/>
</dbReference>
<dbReference type="Gene3D" id="1.10.510.10">
    <property type="entry name" value="Transferase(Phosphotransferase) domain 1"/>
    <property type="match status" value="3"/>
</dbReference>
<evidence type="ECO:0000256" key="21">
    <source>
        <dbReference type="ARBA" id="ARBA00048679"/>
    </source>
</evidence>
<evidence type="ECO:0000256" key="22">
    <source>
        <dbReference type="PROSITE-ProRule" id="PRU10141"/>
    </source>
</evidence>
<evidence type="ECO:0000256" key="8">
    <source>
        <dbReference type="ARBA" id="ARBA00022679"/>
    </source>
</evidence>
<evidence type="ECO:0000256" key="16">
    <source>
        <dbReference type="ARBA" id="ARBA00023136"/>
    </source>
</evidence>
<dbReference type="Gene3D" id="3.80.10.10">
    <property type="entry name" value="Ribonuclease Inhibitor"/>
    <property type="match status" value="10"/>
</dbReference>
<evidence type="ECO:0000256" key="17">
    <source>
        <dbReference type="ARBA" id="ARBA00023170"/>
    </source>
</evidence>
<evidence type="ECO:0000313" key="25">
    <source>
        <dbReference type="EMBL" id="KAF4376665.1"/>
    </source>
</evidence>
<feature type="binding site" evidence="22">
    <location>
        <position position="1367"/>
    </location>
    <ligand>
        <name>ATP</name>
        <dbReference type="ChEBI" id="CHEBI:30616"/>
    </ligand>
</feature>
<dbReference type="Pfam" id="PF13516">
    <property type="entry name" value="LRR_6"/>
    <property type="match status" value="1"/>
</dbReference>
<dbReference type="GO" id="GO:0051707">
    <property type="term" value="P:response to other organism"/>
    <property type="evidence" value="ECO:0007669"/>
    <property type="project" value="UniProtKB-ARBA"/>
</dbReference>
<feature type="binding site" evidence="22">
    <location>
        <position position="1948"/>
    </location>
    <ligand>
        <name>ATP</name>
        <dbReference type="ChEBI" id="CHEBI:30616"/>
    </ligand>
</feature>
<dbReference type="GO" id="GO:0009653">
    <property type="term" value="P:anatomical structure morphogenesis"/>
    <property type="evidence" value="ECO:0007669"/>
    <property type="project" value="UniProtKB-ARBA"/>
</dbReference>
<comment type="caution">
    <text evidence="25">The sequence shown here is derived from an EMBL/GenBank/DDBJ whole genome shotgun (WGS) entry which is preliminary data.</text>
</comment>
<evidence type="ECO:0000256" key="12">
    <source>
        <dbReference type="ARBA" id="ARBA00022741"/>
    </source>
</evidence>
<dbReference type="InterPro" id="IPR003591">
    <property type="entry name" value="Leu-rich_rpt_typical-subtyp"/>
</dbReference>
<dbReference type="PROSITE" id="PS00109">
    <property type="entry name" value="PROTEIN_KINASE_TYR"/>
    <property type="match status" value="3"/>
</dbReference>
<dbReference type="InterPro" id="IPR017441">
    <property type="entry name" value="Protein_kinase_ATP_BS"/>
</dbReference>
<dbReference type="InterPro" id="IPR051420">
    <property type="entry name" value="Ser_Thr_Kinases_DiverseReg"/>
</dbReference>
<protein>
    <recommendedName>
        <fullName evidence="3">non-specific serine/threonine protein kinase</fullName>
        <ecNumber evidence="3">2.7.11.1</ecNumber>
    </recommendedName>
</protein>
<dbReference type="Gene3D" id="3.30.200.20">
    <property type="entry name" value="Phosphorylase Kinase, domain 1"/>
    <property type="match status" value="3"/>
</dbReference>
<feature type="domain" description="Protein kinase" evidence="24">
    <location>
        <begin position="561"/>
        <end position="833"/>
    </location>
</feature>
<dbReference type="SUPFAM" id="SSF56112">
    <property type="entry name" value="Protein kinase-like (PK-like)"/>
    <property type="match status" value="3"/>
</dbReference>
<proteinExistence type="inferred from homology"/>
<dbReference type="GO" id="GO:0009791">
    <property type="term" value="P:post-embryonic development"/>
    <property type="evidence" value="ECO:0007669"/>
    <property type="project" value="UniProtKB-ARBA"/>
</dbReference>
<dbReference type="GO" id="GO:0004674">
    <property type="term" value="F:protein serine/threonine kinase activity"/>
    <property type="evidence" value="ECO:0007669"/>
    <property type="project" value="UniProtKB-KW"/>
</dbReference>
<comment type="catalytic activity">
    <reaction evidence="20">
        <text>L-threonyl-[protein] + ATP = O-phospho-L-threonyl-[protein] + ADP + H(+)</text>
        <dbReference type="Rhea" id="RHEA:46608"/>
        <dbReference type="Rhea" id="RHEA-COMP:11060"/>
        <dbReference type="Rhea" id="RHEA-COMP:11605"/>
        <dbReference type="ChEBI" id="CHEBI:15378"/>
        <dbReference type="ChEBI" id="CHEBI:30013"/>
        <dbReference type="ChEBI" id="CHEBI:30616"/>
        <dbReference type="ChEBI" id="CHEBI:61977"/>
        <dbReference type="ChEBI" id="CHEBI:456216"/>
        <dbReference type="EC" id="2.7.11.1"/>
    </reaction>
</comment>
<organism evidence="25 26">
    <name type="scientific">Cannabis sativa</name>
    <name type="common">Hemp</name>
    <name type="synonym">Marijuana</name>
    <dbReference type="NCBI Taxonomy" id="3483"/>
    <lineage>
        <taxon>Eukaryota</taxon>
        <taxon>Viridiplantae</taxon>
        <taxon>Streptophyta</taxon>
        <taxon>Embryophyta</taxon>
        <taxon>Tracheophyta</taxon>
        <taxon>Spermatophyta</taxon>
        <taxon>Magnoliopsida</taxon>
        <taxon>eudicotyledons</taxon>
        <taxon>Gunneridae</taxon>
        <taxon>Pentapetalae</taxon>
        <taxon>rosids</taxon>
        <taxon>fabids</taxon>
        <taxon>Rosales</taxon>
        <taxon>Cannabaceae</taxon>
        <taxon>Cannabis</taxon>
    </lineage>
</organism>
<keyword evidence="16 23" id="KW-0472">Membrane</keyword>
<keyword evidence="4" id="KW-0134">Cell wall</keyword>
<keyword evidence="4" id="KW-0964">Secreted</keyword>
<evidence type="ECO:0000256" key="7">
    <source>
        <dbReference type="ARBA" id="ARBA00022614"/>
    </source>
</evidence>
<dbReference type="SMART" id="SM00365">
    <property type="entry name" value="LRR_SD22"/>
    <property type="match status" value="20"/>
</dbReference>
<dbReference type="Pfam" id="PF00069">
    <property type="entry name" value="Pkinase"/>
    <property type="match status" value="3"/>
</dbReference>
<feature type="non-terminal residue" evidence="25">
    <location>
        <position position="2084"/>
    </location>
</feature>
<dbReference type="SMART" id="SM00369">
    <property type="entry name" value="LRR_TYP"/>
    <property type="match status" value="22"/>
</dbReference>
<comment type="subcellular location">
    <subcellularLocation>
        <location evidence="2">Membrane</location>
        <topology evidence="2">Single-pass type I membrane protein</topology>
    </subcellularLocation>
    <subcellularLocation>
        <location evidence="1">Secreted</location>
        <location evidence="1">Cell wall</location>
    </subcellularLocation>
</comment>
<dbReference type="InterPro" id="IPR008266">
    <property type="entry name" value="Tyr_kinase_AS"/>
</dbReference>
<keyword evidence="17" id="KW-0675">Receptor</keyword>
<gene>
    <name evidence="25" type="ORF">F8388_025536</name>
</gene>
<dbReference type="GO" id="GO:0005524">
    <property type="term" value="F:ATP binding"/>
    <property type="evidence" value="ECO:0007669"/>
    <property type="project" value="UniProtKB-UniRule"/>
</dbReference>
<dbReference type="PANTHER" id="PTHR48005:SF16">
    <property type="entry name" value="MDIS1-INTERACTING RECEPTOR LIKE KINASE 2-LIKE ISOFORM X1"/>
    <property type="match status" value="1"/>
</dbReference>
<keyword evidence="12 22" id="KW-0547">Nucleotide-binding</keyword>
<evidence type="ECO:0000256" key="1">
    <source>
        <dbReference type="ARBA" id="ARBA00004191"/>
    </source>
</evidence>
<feature type="domain" description="Protein kinase" evidence="24">
    <location>
        <begin position="1920"/>
        <end position="2084"/>
    </location>
</feature>
<dbReference type="PROSITE" id="PS51450">
    <property type="entry name" value="LRR"/>
    <property type="match status" value="2"/>
</dbReference>
<keyword evidence="9 23" id="KW-0812">Transmembrane</keyword>
<dbReference type="EC" id="2.7.11.1" evidence="3"/>
<feature type="transmembrane region" description="Helical" evidence="23">
    <location>
        <begin position="799"/>
        <end position="818"/>
    </location>
</feature>
<evidence type="ECO:0000256" key="14">
    <source>
        <dbReference type="ARBA" id="ARBA00022840"/>
    </source>
</evidence>
<dbReference type="Pfam" id="PF13855">
    <property type="entry name" value="LRR_8"/>
    <property type="match status" value="2"/>
</dbReference>
<dbReference type="FunFam" id="1.10.510.10:FF:000445">
    <property type="entry name" value="MDIS1-interacting receptor like kinase 2"/>
    <property type="match status" value="2"/>
</dbReference>
<dbReference type="GO" id="GO:0016020">
    <property type="term" value="C:membrane"/>
    <property type="evidence" value="ECO:0007669"/>
    <property type="project" value="UniProtKB-SubCell"/>
</dbReference>
<keyword evidence="14 22" id="KW-0067">ATP-binding</keyword>
<keyword evidence="13" id="KW-0418">Kinase</keyword>
<dbReference type="GO" id="GO:0099402">
    <property type="term" value="P:plant organ development"/>
    <property type="evidence" value="ECO:0007669"/>
    <property type="project" value="UniProtKB-ARBA"/>
</dbReference>
<keyword evidence="7" id="KW-0433">Leucine-rich repeat</keyword>
<dbReference type="Proteomes" id="UP000525078">
    <property type="component" value="Unassembled WGS sequence"/>
</dbReference>
<dbReference type="PROSITE" id="PS00107">
    <property type="entry name" value="PROTEIN_KINASE_ATP"/>
    <property type="match status" value="3"/>
</dbReference>
<keyword evidence="8" id="KW-0808">Transferase</keyword>
<dbReference type="FunFam" id="3.80.10.10:FF:000453">
    <property type="entry name" value="Leucine-rich receptor-like protein kinase family protein"/>
    <property type="match status" value="2"/>
</dbReference>
<evidence type="ECO:0000256" key="13">
    <source>
        <dbReference type="ARBA" id="ARBA00022777"/>
    </source>
</evidence>
<dbReference type="Pfam" id="PF23598">
    <property type="entry name" value="LRR_14"/>
    <property type="match status" value="2"/>
</dbReference>
<dbReference type="GO" id="GO:0006952">
    <property type="term" value="P:defense response"/>
    <property type="evidence" value="ECO:0007669"/>
    <property type="project" value="UniProtKB-ARBA"/>
</dbReference>
<keyword evidence="5" id="KW-0723">Serine/threonine-protein kinase</keyword>
<evidence type="ECO:0000256" key="2">
    <source>
        <dbReference type="ARBA" id="ARBA00004479"/>
    </source>
</evidence>
<evidence type="ECO:0000256" key="23">
    <source>
        <dbReference type="SAM" id="Phobius"/>
    </source>
</evidence>
<keyword evidence="10" id="KW-0732">Signal</keyword>
<name>A0A7J6G105_CANSA</name>
<keyword evidence="11" id="KW-0677">Repeat</keyword>
<evidence type="ECO:0000256" key="5">
    <source>
        <dbReference type="ARBA" id="ARBA00022527"/>
    </source>
</evidence>
<evidence type="ECO:0000313" key="26">
    <source>
        <dbReference type="Proteomes" id="UP000525078"/>
    </source>
</evidence>
<dbReference type="InterPro" id="IPR032675">
    <property type="entry name" value="LRR_dom_sf"/>
</dbReference>
<feature type="transmembrane region" description="Helical" evidence="23">
    <location>
        <begin position="499"/>
        <end position="517"/>
    </location>
</feature>
<keyword evidence="15 23" id="KW-1133">Transmembrane helix</keyword>
<evidence type="ECO:0000259" key="24">
    <source>
        <dbReference type="PROSITE" id="PS50011"/>
    </source>
</evidence>
<dbReference type="InterPro" id="IPR000719">
    <property type="entry name" value="Prot_kinase_dom"/>
</dbReference>
<dbReference type="PANTHER" id="PTHR48005">
    <property type="entry name" value="LEUCINE RICH REPEAT KINASE 2"/>
    <property type="match status" value="1"/>
</dbReference>
<dbReference type="FunFam" id="3.80.10.10:FF:000400">
    <property type="entry name" value="Nuclear pore complex protein NUP107"/>
    <property type="match status" value="2"/>
</dbReference>